<evidence type="ECO:0000256" key="8">
    <source>
        <dbReference type="ARBA" id="ARBA00051284"/>
    </source>
</evidence>
<comment type="similarity">
    <text evidence="4">Belongs to the acetyltransferase family. AANAT subfamily.</text>
</comment>
<reference evidence="15" key="2">
    <citation type="submission" date="2025-05" db="UniProtKB">
        <authorList>
            <consortium name="EnsemblMetazoa"/>
        </authorList>
    </citation>
    <scope>IDENTIFICATION</scope>
</reference>
<dbReference type="OrthoDB" id="41532at2759"/>
<reference evidence="17" key="1">
    <citation type="submission" date="2025-04" db="UniProtKB">
        <authorList>
            <consortium name="RefSeq"/>
        </authorList>
    </citation>
    <scope>IDENTIFICATION</scope>
    <source>
        <tissue evidence="17">Whole insect</tissue>
    </source>
</reference>
<evidence type="ECO:0000256" key="11">
    <source>
        <dbReference type="ARBA" id="ARBA00052178"/>
    </source>
</evidence>
<evidence type="ECO:0000256" key="4">
    <source>
        <dbReference type="ARBA" id="ARBA00038182"/>
    </source>
</evidence>
<keyword evidence="1" id="KW-0808">Transferase</keyword>
<gene>
    <name evidence="17" type="primary">LOC114331348</name>
</gene>
<comment type="catalytic activity">
    <reaction evidence="13">
        <text>serotonin + acetyl-CoA = N-acetylserotonin + CoA + H(+)</text>
        <dbReference type="Rhea" id="RHEA:25217"/>
        <dbReference type="ChEBI" id="CHEBI:15378"/>
        <dbReference type="ChEBI" id="CHEBI:17697"/>
        <dbReference type="ChEBI" id="CHEBI:57287"/>
        <dbReference type="ChEBI" id="CHEBI:57288"/>
        <dbReference type="ChEBI" id="CHEBI:350546"/>
        <dbReference type="EC" id="2.3.1.87"/>
    </reaction>
    <physiologicalReaction direction="left-to-right" evidence="13">
        <dbReference type="Rhea" id="RHEA:25218"/>
    </physiologicalReaction>
</comment>
<keyword evidence="16" id="KW-1185">Reference proteome</keyword>
<comment type="catalytic activity">
    <reaction evidence="11">
        <text>serotonin + hexadecanoyl-CoA = N-hexadecanoyl-serotonin + CoA + H(+)</text>
        <dbReference type="Rhea" id="RHEA:51384"/>
        <dbReference type="ChEBI" id="CHEBI:15378"/>
        <dbReference type="ChEBI" id="CHEBI:57287"/>
        <dbReference type="ChEBI" id="CHEBI:57379"/>
        <dbReference type="ChEBI" id="CHEBI:134059"/>
        <dbReference type="ChEBI" id="CHEBI:350546"/>
    </reaction>
    <physiologicalReaction direction="left-to-right" evidence="11">
        <dbReference type="Rhea" id="RHEA:51385"/>
    </physiologicalReaction>
</comment>
<comment type="catalytic activity">
    <reaction evidence="8">
        <text>serotonin + (5Z,8Z,11Z,14Z)-eicosatetraenoyl-CoA = N-[(5Z,8Z,11Z,14Z)-eicosatetraenoyl]-serotonin + CoA + H(+)</text>
        <dbReference type="Rhea" id="RHEA:51396"/>
        <dbReference type="ChEBI" id="CHEBI:15378"/>
        <dbReference type="ChEBI" id="CHEBI:57287"/>
        <dbReference type="ChEBI" id="CHEBI:57368"/>
        <dbReference type="ChEBI" id="CHEBI:132255"/>
        <dbReference type="ChEBI" id="CHEBI:350546"/>
    </reaction>
    <physiologicalReaction direction="left-to-right" evidence="8">
        <dbReference type="Rhea" id="RHEA:51397"/>
    </physiologicalReaction>
</comment>
<evidence type="ECO:0000256" key="10">
    <source>
        <dbReference type="ARBA" id="ARBA00051823"/>
    </source>
</evidence>
<evidence type="ECO:0000256" key="2">
    <source>
        <dbReference type="ARBA" id="ARBA00023315"/>
    </source>
</evidence>
<dbReference type="Proteomes" id="UP001652700">
    <property type="component" value="Unplaced"/>
</dbReference>
<dbReference type="EnsemblMetazoa" id="XM_050658527.1">
    <property type="protein sequence ID" value="XP_050514484.1"/>
    <property type="gene ID" value="LOC114331348"/>
</dbReference>
<evidence type="ECO:0000313" key="16">
    <source>
        <dbReference type="Proteomes" id="UP001652700"/>
    </source>
</evidence>
<evidence type="ECO:0000259" key="14">
    <source>
        <dbReference type="PROSITE" id="PS51186"/>
    </source>
</evidence>
<dbReference type="PANTHER" id="PTHR20905">
    <property type="entry name" value="N-ACETYLTRANSFERASE-RELATED"/>
    <property type="match status" value="1"/>
</dbReference>
<dbReference type="InterPro" id="IPR000182">
    <property type="entry name" value="GNAT_dom"/>
</dbReference>
<dbReference type="GeneID" id="114331348"/>
<accession>A0A6P7FPJ2</accession>
<name>A0A6P7FPJ2_DIAVI</name>
<dbReference type="SUPFAM" id="SSF55729">
    <property type="entry name" value="Acyl-CoA N-acyltransferases (Nat)"/>
    <property type="match status" value="1"/>
</dbReference>
<dbReference type="CDD" id="cd04301">
    <property type="entry name" value="NAT_SF"/>
    <property type="match status" value="1"/>
</dbReference>
<dbReference type="FunCoup" id="A0A6P7FPJ2">
    <property type="interactions" value="18"/>
</dbReference>
<evidence type="ECO:0000256" key="7">
    <source>
        <dbReference type="ARBA" id="ARBA00050849"/>
    </source>
</evidence>
<dbReference type="EnsemblMetazoa" id="XM_028280891.2">
    <property type="protein sequence ID" value="XP_028136692.1"/>
    <property type="gene ID" value="LOC114331348"/>
</dbReference>
<sequence length="215" mass="24706">MVDKEDIKIRRARADEENAVRDRLRASFYKQEPTCASLGVVTEERPICPDLESYTLQYFNKGLNLIAEYNGRIVGVCLTALLEKDKYEFEEYPVTDKKFEKILRMLEYAERKGDLFNRFPEVNKILSIVVLSVDASLRGKGIAKKLTNESKQLAKEHGAQMMFLECSSFFSAAVAKSLGYELIWSMDYENYKVNGEVVLKPAHPHKAVQLFVYKL</sequence>
<dbReference type="AlphaFoldDB" id="A0A6P7FPJ2"/>
<proteinExistence type="inferred from homology"/>
<evidence type="ECO:0000313" key="15">
    <source>
        <dbReference type="EnsemblMetazoa" id="XP_028136692.1"/>
    </source>
</evidence>
<dbReference type="EC" id="2.3.1.87" evidence="5"/>
<comment type="pathway">
    <text evidence="3">Aromatic compound metabolism; melatonin biosynthesis; melatonin from serotonin: step 1/2.</text>
</comment>
<evidence type="ECO:0000313" key="17">
    <source>
        <dbReference type="RefSeq" id="XP_028136692.1"/>
    </source>
</evidence>
<dbReference type="GO" id="GO:0004059">
    <property type="term" value="F:aralkylamine N-acetyltransferase activity"/>
    <property type="evidence" value="ECO:0007669"/>
    <property type="project" value="UniProtKB-EC"/>
</dbReference>
<feature type="domain" description="N-acetyltransferase" evidence="14">
    <location>
        <begin position="7"/>
        <end position="204"/>
    </location>
</feature>
<evidence type="ECO:0000256" key="1">
    <source>
        <dbReference type="ARBA" id="ARBA00022679"/>
    </source>
</evidence>
<dbReference type="FunFam" id="3.40.630.30:FF:000046">
    <property type="entry name" value="Dopamine N-acetyltransferase"/>
    <property type="match status" value="1"/>
</dbReference>
<dbReference type="PANTHER" id="PTHR20905:SF1">
    <property type="entry name" value="AT07410P-RELATED"/>
    <property type="match status" value="1"/>
</dbReference>
<comment type="catalytic activity">
    <reaction evidence="12">
        <text>dopamine + hexadecanoyl-CoA = N-hexadecanoyl-dopamine + CoA + H(+)</text>
        <dbReference type="Rhea" id="RHEA:51376"/>
        <dbReference type="ChEBI" id="CHEBI:15378"/>
        <dbReference type="ChEBI" id="CHEBI:57287"/>
        <dbReference type="ChEBI" id="CHEBI:57379"/>
        <dbReference type="ChEBI" id="CHEBI:59905"/>
        <dbReference type="ChEBI" id="CHEBI:134058"/>
    </reaction>
    <physiologicalReaction direction="left-to-right" evidence="12">
        <dbReference type="Rhea" id="RHEA:51377"/>
    </physiologicalReaction>
</comment>
<dbReference type="PROSITE" id="PS51186">
    <property type="entry name" value="GNAT"/>
    <property type="match status" value="1"/>
</dbReference>
<dbReference type="InParanoid" id="A0A6P7FPJ2"/>
<evidence type="ECO:0000256" key="5">
    <source>
        <dbReference type="ARBA" id="ARBA00039114"/>
    </source>
</evidence>
<evidence type="ECO:0000256" key="9">
    <source>
        <dbReference type="ARBA" id="ARBA00051711"/>
    </source>
</evidence>
<evidence type="ECO:0000256" key="13">
    <source>
        <dbReference type="ARBA" id="ARBA00052491"/>
    </source>
</evidence>
<evidence type="ECO:0000256" key="3">
    <source>
        <dbReference type="ARBA" id="ARBA00037926"/>
    </source>
</evidence>
<dbReference type="RefSeq" id="XP_050514484.1">
    <property type="nucleotide sequence ID" value="XM_050658527.1"/>
</dbReference>
<comment type="catalytic activity">
    <reaction evidence="9">
        <text>dopamine + acetyl-CoA = N-acetyldopamine + CoA + H(+)</text>
        <dbReference type="Rhea" id="RHEA:51388"/>
        <dbReference type="ChEBI" id="CHEBI:15378"/>
        <dbReference type="ChEBI" id="CHEBI:57287"/>
        <dbReference type="ChEBI" id="CHEBI:57288"/>
        <dbReference type="ChEBI" id="CHEBI:59905"/>
        <dbReference type="ChEBI" id="CHEBI:125678"/>
    </reaction>
    <physiologicalReaction direction="left-to-right" evidence="9">
        <dbReference type="Rhea" id="RHEA:51389"/>
    </physiologicalReaction>
</comment>
<comment type="catalytic activity">
    <reaction evidence="6">
        <text>dopamine + (9Z)-octadecenoyl-CoA = N-(9Z-octadecanoyl)-dopamine + CoA + H(+)</text>
        <dbReference type="Rhea" id="RHEA:51380"/>
        <dbReference type="ChEBI" id="CHEBI:15378"/>
        <dbReference type="ChEBI" id="CHEBI:31883"/>
        <dbReference type="ChEBI" id="CHEBI:57287"/>
        <dbReference type="ChEBI" id="CHEBI:57387"/>
        <dbReference type="ChEBI" id="CHEBI:59905"/>
    </reaction>
    <physiologicalReaction direction="left-to-right" evidence="6">
        <dbReference type="Rhea" id="RHEA:51381"/>
    </physiologicalReaction>
</comment>
<evidence type="ECO:0000256" key="12">
    <source>
        <dbReference type="ARBA" id="ARBA00052335"/>
    </source>
</evidence>
<keyword evidence="2" id="KW-0012">Acyltransferase</keyword>
<protein>
    <recommendedName>
        <fullName evidence="5">aralkylamine N-acetyltransferase</fullName>
        <ecNumber evidence="5">2.3.1.87</ecNumber>
    </recommendedName>
</protein>
<comment type="catalytic activity">
    <reaction evidence="7">
        <text>serotonin + octadecanoyl-CoA = N-octadecanoyl-serotonin + CoA + H(+)</text>
        <dbReference type="Rhea" id="RHEA:51400"/>
        <dbReference type="ChEBI" id="CHEBI:15378"/>
        <dbReference type="ChEBI" id="CHEBI:57287"/>
        <dbReference type="ChEBI" id="CHEBI:57394"/>
        <dbReference type="ChEBI" id="CHEBI:134065"/>
        <dbReference type="ChEBI" id="CHEBI:350546"/>
    </reaction>
    <physiologicalReaction direction="left-to-right" evidence="7">
        <dbReference type="Rhea" id="RHEA:51401"/>
    </physiologicalReaction>
</comment>
<dbReference type="KEGG" id="dvv:114331348"/>
<dbReference type="RefSeq" id="XP_028136692.1">
    <property type="nucleotide sequence ID" value="XM_028280891.1"/>
</dbReference>
<organism evidence="17">
    <name type="scientific">Diabrotica virgifera virgifera</name>
    <name type="common">western corn rootworm</name>
    <dbReference type="NCBI Taxonomy" id="50390"/>
    <lineage>
        <taxon>Eukaryota</taxon>
        <taxon>Metazoa</taxon>
        <taxon>Ecdysozoa</taxon>
        <taxon>Arthropoda</taxon>
        <taxon>Hexapoda</taxon>
        <taxon>Insecta</taxon>
        <taxon>Pterygota</taxon>
        <taxon>Neoptera</taxon>
        <taxon>Endopterygota</taxon>
        <taxon>Coleoptera</taxon>
        <taxon>Polyphaga</taxon>
        <taxon>Cucujiformia</taxon>
        <taxon>Chrysomeloidea</taxon>
        <taxon>Chrysomelidae</taxon>
        <taxon>Galerucinae</taxon>
        <taxon>Diabroticina</taxon>
        <taxon>Diabroticites</taxon>
        <taxon>Diabrotica</taxon>
    </lineage>
</organism>
<comment type="catalytic activity">
    <reaction evidence="10">
        <text>serotonin + (9Z)-octadecenoyl-CoA = N-(9Z-octadecenoyl)-serotonin + CoA + H(+)</text>
        <dbReference type="Rhea" id="RHEA:51392"/>
        <dbReference type="ChEBI" id="CHEBI:15378"/>
        <dbReference type="ChEBI" id="CHEBI:57287"/>
        <dbReference type="ChEBI" id="CHEBI:57387"/>
        <dbReference type="ChEBI" id="CHEBI:134064"/>
        <dbReference type="ChEBI" id="CHEBI:350546"/>
    </reaction>
    <physiologicalReaction direction="left-to-right" evidence="10">
        <dbReference type="Rhea" id="RHEA:51393"/>
    </physiologicalReaction>
</comment>
<evidence type="ECO:0000256" key="6">
    <source>
        <dbReference type="ARBA" id="ARBA00050189"/>
    </source>
</evidence>
<dbReference type="Gene3D" id="3.40.630.30">
    <property type="match status" value="1"/>
</dbReference>
<dbReference type="InterPro" id="IPR016181">
    <property type="entry name" value="Acyl_CoA_acyltransferase"/>
</dbReference>
<dbReference type="Pfam" id="PF00583">
    <property type="entry name" value="Acetyltransf_1"/>
    <property type="match status" value="1"/>
</dbReference>